<reference evidence="2 3" key="1">
    <citation type="journal article" date="2015" name="Int. J. Syst. Evol. Microbiol.">
        <title>Flavisolibacter ginsenosidimutans sp. nov., with ginsenoside-converting activity isolated from soil used for cultivating ginseng.</title>
        <authorList>
            <person name="Zhao Y."/>
            <person name="Liu Q."/>
            <person name="Kang M.S."/>
            <person name="Jin F."/>
            <person name="Yu H."/>
            <person name="Im W.T."/>
        </authorList>
    </citation>
    <scope>NUCLEOTIDE SEQUENCE [LARGE SCALE GENOMIC DNA]</scope>
    <source>
        <strain evidence="2 3">Gsoil 636</strain>
    </source>
</reference>
<dbReference type="AlphaFoldDB" id="A0A5B8UJ93"/>
<evidence type="ECO:0000259" key="1">
    <source>
        <dbReference type="Pfam" id="PF13676"/>
    </source>
</evidence>
<organism evidence="2 3">
    <name type="scientific">Flavisolibacter ginsenosidimutans</name>
    <dbReference type="NCBI Taxonomy" id="661481"/>
    <lineage>
        <taxon>Bacteria</taxon>
        <taxon>Pseudomonadati</taxon>
        <taxon>Bacteroidota</taxon>
        <taxon>Chitinophagia</taxon>
        <taxon>Chitinophagales</taxon>
        <taxon>Chitinophagaceae</taxon>
        <taxon>Flavisolibacter</taxon>
    </lineage>
</organism>
<accession>A0A5B8UJ93</accession>
<dbReference type="InterPro" id="IPR000157">
    <property type="entry name" value="TIR_dom"/>
</dbReference>
<evidence type="ECO:0000313" key="2">
    <source>
        <dbReference type="EMBL" id="QEC56638.1"/>
    </source>
</evidence>
<dbReference type="RefSeq" id="WP_146787765.1">
    <property type="nucleotide sequence ID" value="NZ_BAABIO010000003.1"/>
</dbReference>
<dbReference type="EMBL" id="CP042433">
    <property type="protein sequence ID" value="QEC56638.1"/>
    <property type="molecule type" value="Genomic_DNA"/>
</dbReference>
<dbReference type="OrthoDB" id="104289at2"/>
<proteinExistence type="predicted"/>
<protein>
    <submittedName>
        <fullName evidence="2">Toll/interleukin-1 receptor domain-containing protein</fullName>
    </submittedName>
</protein>
<sequence>MEYISPLTLYVIWHPNSELGKQMGRKLFSSFCTNVESPFGFRLGIPVYFRSETNKNDVPEAIDYKQAERTVILCLIDEDVILDDLFRQYVVNLYAESSGISSLRFIPVALTKAAFKLDADVGKLNYIRAYEAKQEGWNFNSVFDYVYHNLLHELCKTFIEPQQAHEVKMQPIKLFISHSKHDNTVNDAIAFRDYVNTHLQLKTFFDSNDIGFGDDFGKTIEENAGKCVVVAFLSDSYSSREWCRSEIIVAKKNHTPIVLIDAIAKGEQRSFPYLGNIPTIRWNGDFKMIANLALEATLSNFYTKEALEKQAKLFRIQHDFILSTYPELFSIIGIKQKLFECGKEAGVIIYPDPPLGNEELKLLNEMDERLSFVTPLQLSSFLQYD</sequence>
<dbReference type="KEGG" id="fgg:FSB75_12280"/>
<keyword evidence="2" id="KW-0675">Receptor</keyword>
<dbReference type="Gene3D" id="3.40.50.10140">
    <property type="entry name" value="Toll/interleukin-1 receptor homology (TIR) domain"/>
    <property type="match status" value="1"/>
</dbReference>
<dbReference type="GO" id="GO:0007165">
    <property type="term" value="P:signal transduction"/>
    <property type="evidence" value="ECO:0007669"/>
    <property type="project" value="InterPro"/>
</dbReference>
<feature type="domain" description="TIR" evidence="1">
    <location>
        <begin position="175"/>
        <end position="260"/>
    </location>
</feature>
<dbReference type="SUPFAM" id="SSF52200">
    <property type="entry name" value="Toll/Interleukin receptor TIR domain"/>
    <property type="match status" value="1"/>
</dbReference>
<dbReference type="Proteomes" id="UP000321204">
    <property type="component" value="Chromosome"/>
</dbReference>
<name>A0A5B8UJ93_9BACT</name>
<gene>
    <name evidence="2" type="ORF">FSB75_12280</name>
</gene>
<dbReference type="InterPro" id="IPR035897">
    <property type="entry name" value="Toll_tir_struct_dom_sf"/>
</dbReference>
<keyword evidence="3" id="KW-1185">Reference proteome</keyword>
<dbReference type="Pfam" id="PF13676">
    <property type="entry name" value="TIR_2"/>
    <property type="match status" value="1"/>
</dbReference>
<evidence type="ECO:0000313" key="3">
    <source>
        <dbReference type="Proteomes" id="UP000321204"/>
    </source>
</evidence>